<accession>A0ABY5W6V1</accession>
<dbReference type="RefSeq" id="WP_259862284.1">
    <property type="nucleotide sequence ID" value="NZ_BAAAST010000005.1"/>
</dbReference>
<reference evidence="2" key="1">
    <citation type="submission" date="2021-04" db="EMBL/GenBank/DDBJ databases">
        <authorList>
            <person name="Hartkoorn R.C."/>
            <person name="Beaudoing E."/>
            <person name="Hot D."/>
        </authorList>
    </citation>
    <scope>NUCLEOTIDE SEQUENCE</scope>
    <source>
        <strain evidence="2">NRRL B-16292</strain>
    </source>
</reference>
<evidence type="ECO:0000259" key="1">
    <source>
        <dbReference type="Pfam" id="PF14020"/>
    </source>
</evidence>
<organism evidence="2 3">
    <name type="scientific">Dactylosporangium fulvum</name>
    <dbReference type="NCBI Taxonomy" id="53359"/>
    <lineage>
        <taxon>Bacteria</taxon>
        <taxon>Bacillati</taxon>
        <taxon>Actinomycetota</taxon>
        <taxon>Actinomycetes</taxon>
        <taxon>Micromonosporales</taxon>
        <taxon>Micromonosporaceae</taxon>
        <taxon>Dactylosporangium</taxon>
    </lineage>
</organism>
<evidence type="ECO:0000313" key="3">
    <source>
        <dbReference type="Proteomes" id="UP001059617"/>
    </source>
</evidence>
<protein>
    <submittedName>
        <fullName evidence="2">DUF4236 domain-containing protein</fullName>
    </submittedName>
</protein>
<dbReference type="Proteomes" id="UP001059617">
    <property type="component" value="Chromosome"/>
</dbReference>
<keyword evidence="3" id="KW-1185">Reference proteome</keyword>
<name>A0ABY5W6V1_9ACTN</name>
<sequence>MGFSIKLAPGVRIRASSRGIRTSIGPRAARVHFGAGRTSLSTGVGPFGYSTSLGGGRRSGGGRSATSAQAAYQRQLAVQQRQAAQAEKEAMARQLADAFLRILGLHRVDFPPAQRPLAPEPPAPNRAAIYAHHEKHALTGIGILKRTERAAAKQRAAASADAEVHRRWQELKAQQAQWQRTLDQHWEFLRRNDPGAVLQSLAEAFEDNEAASAAVGVDGAEVSLVLLVPPASQVIPEQMPSRTAAGNVSLKKLAQAAKADLYKQFVCGQVLVTLREAFAVAPGLASARVVVLRNDGRDVYGRPAMPCIGAFSVTRDALRGIRWNDADAVDILNAAAREKLVNQQGRSKELGPVDLSAEPDIVALIRVVDLEGLASAR</sequence>
<dbReference type="EMBL" id="CP073720">
    <property type="protein sequence ID" value="UWP84433.1"/>
    <property type="molecule type" value="Genomic_DNA"/>
</dbReference>
<dbReference type="Pfam" id="PF14020">
    <property type="entry name" value="DUF4236"/>
    <property type="match status" value="1"/>
</dbReference>
<proteinExistence type="predicted"/>
<evidence type="ECO:0000313" key="2">
    <source>
        <dbReference type="EMBL" id="UWP84433.1"/>
    </source>
</evidence>
<feature type="domain" description="DUF4236" evidence="1">
    <location>
        <begin position="4"/>
        <end position="49"/>
    </location>
</feature>
<gene>
    <name evidence="2" type="ORF">Dfulv_09415</name>
</gene>
<dbReference type="InterPro" id="IPR025330">
    <property type="entry name" value="DUF4236"/>
</dbReference>
<reference evidence="2" key="2">
    <citation type="submission" date="2022-09" db="EMBL/GenBank/DDBJ databases">
        <title>Biosynthetic gene clusters of Dactylosporangioum fulvum.</title>
        <authorList>
            <person name="Caradec T."/>
        </authorList>
    </citation>
    <scope>NUCLEOTIDE SEQUENCE</scope>
    <source>
        <strain evidence="2">NRRL B-16292</strain>
    </source>
</reference>